<keyword evidence="4" id="KW-0645">Protease</keyword>
<dbReference type="Pfam" id="PF00905">
    <property type="entry name" value="Transpeptidase"/>
    <property type="match status" value="1"/>
</dbReference>
<dbReference type="STRING" id="157838.AN964_09630"/>
<keyword evidence="8" id="KW-0133">Cell shape</keyword>
<dbReference type="Gene3D" id="2.60.40.10">
    <property type="entry name" value="Immunoglobulins"/>
    <property type="match status" value="1"/>
</dbReference>
<feature type="region of interest" description="Disordered" evidence="14">
    <location>
        <begin position="1"/>
        <end position="26"/>
    </location>
</feature>
<keyword evidence="15" id="KW-0472">Membrane</keyword>
<protein>
    <submittedName>
        <fullName evidence="17">Penicillin-binding protein</fullName>
    </submittedName>
</protein>
<keyword evidence="5" id="KW-0328">Glycosyltransferase</keyword>
<dbReference type="GO" id="GO:0071555">
    <property type="term" value="P:cell wall organization"/>
    <property type="evidence" value="ECO:0007669"/>
    <property type="project" value="UniProtKB-KW"/>
</dbReference>
<dbReference type="Pfam" id="PF00912">
    <property type="entry name" value="Transgly"/>
    <property type="match status" value="1"/>
</dbReference>
<dbReference type="InterPro" id="IPR036950">
    <property type="entry name" value="PBP_transglycosylase"/>
</dbReference>
<keyword evidence="9" id="KW-0573">Peptidoglycan synthesis</keyword>
<dbReference type="PROSITE" id="PS50853">
    <property type="entry name" value="FN3"/>
    <property type="match status" value="1"/>
</dbReference>
<dbReference type="GO" id="GO:0008658">
    <property type="term" value="F:penicillin binding"/>
    <property type="evidence" value="ECO:0007669"/>
    <property type="project" value="InterPro"/>
</dbReference>
<organism evidence="17 18">
    <name type="scientific">Heyndrickxia shackletonii</name>
    <dbReference type="NCBI Taxonomy" id="157838"/>
    <lineage>
        <taxon>Bacteria</taxon>
        <taxon>Bacillati</taxon>
        <taxon>Bacillota</taxon>
        <taxon>Bacilli</taxon>
        <taxon>Bacillales</taxon>
        <taxon>Bacillaceae</taxon>
        <taxon>Heyndrickxia</taxon>
    </lineage>
</organism>
<feature type="transmembrane region" description="Helical" evidence="15">
    <location>
        <begin position="35"/>
        <end position="58"/>
    </location>
</feature>
<keyword evidence="15" id="KW-1133">Transmembrane helix</keyword>
<dbReference type="InterPro" id="IPR050396">
    <property type="entry name" value="Glycosyltr_51/Transpeptidase"/>
</dbReference>
<comment type="similarity">
    <text evidence="1">In the C-terminal section; belongs to the transpeptidase family.</text>
</comment>
<evidence type="ECO:0000313" key="18">
    <source>
        <dbReference type="Proteomes" id="UP000051888"/>
    </source>
</evidence>
<feature type="compositionally biased region" description="Basic and acidic residues" evidence="14">
    <location>
        <begin position="1"/>
        <end position="13"/>
    </location>
</feature>
<dbReference type="GO" id="GO:0008360">
    <property type="term" value="P:regulation of cell shape"/>
    <property type="evidence" value="ECO:0007669"/>
    <property type="project" value="UniProtKB-KW"/>
</dbReference>
<evidence type="ECO:0000256" key="9">
    <source>
        <dbReference type="ARBA" id="ARBA00022984"/>
    </source>
</evidence>
<dbReference type="GO" id="GO:0030288">
    <property type="term" value="C:outer membrane-bounded periplasmic space"/>
    <property type="evidence" value="ECO:0007669"/>
    <property type="project" value="TreeGrafter"/>
</dbReference>
<dbReference type="SUPFAM" id="SSF56601">
    <property type="entry name" value="beta-lactamase/transpeptidase-like"/>
    <property type="match status" value="1"/>
</dbReference>
<keyword evidence="15" id="KW-0812">Transmembrane</keyword>
<dbReference type="EMBL" id="LJJC01000004">
    <property type="protein sequence ID" value="KQL53737.1"/>
    <property type="molecule type" value="Genomic_DNA"/>
</dbReference>
<dbReference type="GO" id="GO:0009002">
    <property type="term" value="F:serine-type D-Ala-D-Ala carboxypeptidase activity"/>
    <property type="evidence" value="ECO:0007669"/>
    <property type="project" value="UniProtKB-EC"/>
</dbReference>
<comment type="caution">
    <text evidence="17">The sequence shown here is derived from an EMBL/GenBank/DDBJ whole genome shotgun (WGS) entry which is preliminary data.</text>
</comment>
<comment type="catalytic activity">
    <reaction evidence="13">
        <text>[GlcNAc-(1-&gt;4)-Mur2Ac(oyl-L-Ala-gamma-D-Glu-L-Lys-D-Ala-D-Ala)](n)-di-trans,octa-cis-undecaprenyl diphosphate + beta-D-GlcNAc-(1-&gt;4)-Mur2Ac(oyl-L-Ala-gamma-D-Glu-L-Lys-D-Ala-D-Ala)-di-trans,octa-cis-undecaprenyl diphosphate = [GlcNAc-(1-&gt;4)-Mur2Ac(oyl-L-Ala-gamma-D-Glu-L-Lys-D-Ala-D-Ala)](n+1)-di-trans,octa-cis-undecaprenyl diphosphate + di-trans,octa-cis-undecaprenyl diphosphate + H(+)</text>
        <dbReference type="Rhea" id="RHEA:23708"/>
        <dbReference type="Rhea" id="RHEA-COMP:9602"/>
        <dbReference type="Rhea" id="RHEA-COMP:9603"/>
        <dbReference type="ChEBI" id="CHEBI:15378"/>
        <dbReference type="ChEBI" id="CHEBI:58405"/>
        <dbReference type="ChEBI" id="CHEBI:60033"/>
        <dbReference type="ChEBI" id="CHEBI:78435"/>
        <dbReference type="EC" id="2.4.99.28"/>
    </reaction>
</comment>
<dbReference type="Gene3D" id="1.10.3810.10">
    <property type="entry name" value="Biosynthetic peptidoglycan transglycosylase-like"/>
    <property type="match status" value="1"/>
</dbReference>
<feature type="region of interest" description="Disordered" evidence="14">
    <location>
        <begin position="784"/>
        <end position="876"/>
    </location>
</feature>
<dbReference type="PANTHER" id="PTHR32282:SF29">
    <property type="entry name" value="PENICILLIN-BINDING PROTEIN 1A"/>
    <property type="match status" value="1"/>
</dbReference>
<dbReference type="AlphaFoldDB" id="A0A0Q3TJL0"/>
<reference evidence="17 18" key="1">
    <citation type="submission" date="2015-09" db="EMBL/GenBank/DDBJ databases">
        <title>Genome sequencing project for genomic taxonomy and phylogenomics of Bacillus-like bacteria.</title>
        <authorList>
            <person name="Liu B."/>
            <person name="Wang J."/>
            <person name="Zhu Y."/>
            <person name="Liu G."/>
            <person name="Chen Q."/>
            <person name="Chen Z."/>
            <person name="Lan J."/>
            <person name="Che J."/>
            <person name="Ge C."/>
            <person name="Shi H."/>
            <person name="Pan Z."/>
            <person name="Liu X."/>
        </authorList>
    </citation>
    <scope>NUCLEOTIDE SEQUENCE [LARGE SCALE GENOMIC DNA]</scope>
    <source>
        <strain evidence="17 18">LMG 18435</strain>
    </source>
</reference>
<evidence type="ECO:0000256" key="12">
    <source>
        <dbReference type="ARBA" id="ARBA00034000"/>
    </source>
</evidence>
<dbReference type="InterPro" id="IPR001264">
    <property type="entry name" value="Glyco_trans_51"/>
</dbReference>
<dbReference type="PANTHER" id="PTHR32282">
    <property type="entry name" value="BINDING PROTEIN TRANSPEPTIDASE, PUTATIVE-RELATED"/>
    <property type="match status" value="1"/>
</dbReference>
<dbReference type="Gene3D" id="3.40.710.10">
    <property type="entry name" value="DD-peptidase/beta-lactamase superfamily"/>
    <property type="match status" value="1"/>
</dbReference>
<dbReference type="PATRIC" id="fig|157838.3.peg.2113"/>
<dbReference type="InterPro" id="IPR012338">
    <property type="entry name" value="Beta-lactam/transpept-like"/>
</dbReference>
<evidence type="ECO:0000256" key="8">
    <source>
        <dbReference type="ARBA" id="ARBA00022960"/>
    </source>
</evidence>
<dbReference type="InterPro" id="IPR013783">
    <property type="entry name" value="Ig-like_fold"/>
</dbReference>
<keyword evidence="11" id="KW-0961">Cell wall biogenesis/degradation</keyword>
<evidence type="ECO:0000256" key="5">
    <source>
        <dbReference type="ARBA" id="ARBA00022676"/>
    </source>
</evidence>
<dbReference type="Proteomes" id="UP000051888">
    <property type="component" value="Unassembled WGS sequence"/>
</dbReference>
<dbReference type="CDD" id="cd00063">
    <property type="entry name" value="FN3"/>
    <property type="match status" value="1"/>
</dbReference>
<evidence type="ECO:0000256" key="13">
    <source>
        <dbReference type="ARBA" id="ARBA00049902"/>
    </source>
</evidence>
<evidence type="ECO:0000256" key="11">
    <source>
        <dbReference type="ARBA" id="ARBA00023316"/>
    </source>
</evidence>
<dbReference type="InterPro" id="IPR003961">
    <property type="entry name" value="FN3_dom"/>
</dbReference>
<dbReference type="SMART" id="SM00060">
    <property type="entry name" value="FN3"/>
    <property type="match status" value="1"/>
</dbReference>
<dbReference type="FunFam" id="1.10.3810.10:FF:000001">
    <property type="entry name" value="Penicillin-binding protein 1A"/>
    <property type="match status" value="1"/>
</dbReference>
<sequence>MADKYQTREERRKQQTSKAPNKKGKRKKRSLFKRLFLAFFLICLIGLLSGVATFAYYASSAPKLNKKMLTDPVASQIYDKNNHLVETIGSVNRIYVRYDDLPKLVEDAVLATEDARFYKHHGIDPIRLGGAVWANLTRGFGAEGASTITQQVVKMSFLSEQKTLKRKAQEAWLSIQLERQYTKHEILEMYLNKIYMGNGVHGIATAAKYYYNKPLNKLTLPEVAELAGIQQSPNNYNPFDNPELAEKRRNIVLSLMYQHNKINKQQMADAKKVPITYGLVKQKNRTKAKQKYDAFVDAVIDEVQSMGDYNVFTDGLKIYTTLDPKAQEYTEKMMNTNEIVNYPDDKFQAGVTLLDTKTGEVRAIGGSRNPKVLRGMNYAVDTKRQPGSTIKPILDYGPAIEFNKWSTYHQLMDTPTNYQHGNIPLHDWDRQYKGQMSMRKALYESRNIPAYKALMDVGFDNAKKFSANLGFNFDTIYESSAIGGGINVSPEQMAGAYAAFGNNGIYNKPHTVRKIVLRDGDTVVKNDIKPKIAMSDYTAYMITDMLKDVLTAPTGTGRDAYVPGLNLAGKTGTTNYSDEEMRKYNIPDSRAVPDAWFAGYNTDYTCAIWTGYPDRKNYIAPGPNQHIAQLMFKHLISYVEQGKQPEDFKMPNSVVKLPVEIGTNPAQKPSPSTPNDKISYELFVKGNEEPSQVSQKYDKLESPTNVKGSYNKDTNEINLTWDHPKANAGVTFEVTSTINGAKNSLGSTSDKAMTIANPQPGATYTFEITAILNGERSKPAVITVTVPNPNENGNGQNNGDNGNNNGNNNGNGNDNGSGNNNGNDNGNNNGNGNNGNGNDNGNNNGNDNGGGGNDTGNENNGDNQTQPPNPPGDNNG</sequence>
<keyword evidence="10" id="KW-0511">Multifunctional enzyme</keyword>
<dbReference type="GO" id="GO:0009252">
    <property type="term" value="P:peptidoglycan biosynthetic process"/>
    <property type="evidence" value="ECO:0007669"/>
    <property type="project" value="UniProtKB-KW"/>
</dbReference>
<dbReference type="Pfam" id="PF00041">
    <property type="entry name" value="fn3"/>
    <property type="match status" value="1"/>
</dbReference>
<evidence type="ECO:0000256" key="3">
    <source>
        <dbReference type="ARBA" id="ARBA00022645"/>
    </source>
</evidence>
<dbReference type="SUPFAM" id="SSF49265">
    <property type="entry name" value="Fibronectin type III"/>
    <property type="match status" value="1"/>
</dbReference>
<evidence type="ECO:0000256" key="14">
    <source>
        <dbReference type="SAM" id="MobiDB-lite"/>
    </source>
</evidence>
<dbReference type="GO" id="GO:0006508">
    <property type="term" value="P:proteolysis"/>
    <property type="evidence" value="ECO:0007669"/>
    <property type="project" value="UniProtKB-KW"/>
</dbReference>
<keyword evidence="7" id="KW-0378">Hydrolase</keyword>
<feature type="compositionally biased region" description="Pro residues" evidence="14">
    <location>
        <begin position="867"/>
        <end position="876"/>
    </location>
</feature>
<dbReference type="SUPFAM" id="SSF53955">
    <property type="entry name" value="Lysozyme-like"/>
    <property type="match status" value="1"/>
</dbReference>
<dbReference type="GO" id="GO:0008955">
    <property type="term" value="F:peptidoglycan glycosyltransferase activity"/>
    <property type="evidence" value="ECO:0007669"/>
    <property type="project" value="UniProtKB-EC"/>
</dbReference>
<evidence type="ECO:0000256" key="10">
    <source>
        <dbReference type="ARBA" id="ARBA00023268"/>
    </source>
</evidence>
<dbReference type="OrthoDB" id="9766909at2"/>
<keyword evidence="3" id="KW-0121">Carboxypeptidase</keyword>
<dbReference type="InterPro" id="IPR023346">
    <property type="entry name" value="Lysozyme-like_dom_sf"/>
</dbReference>
<proteinExistence type="inferred from homology"/>
<evidence type="ECO:0000256" key="1">
    <source>
        <dbReference type="ARBA" id="ARBA00007090"/>
    </source>
</evidence>
<comment type="catalytic activity">
    <reaction evidence="12">
        <text>Preferential cleavage: (Ac)2-L-Lys-D-Ala-|-D-Ala. Also transpeptidation of peptidyl-alanyl moieties that are N-acyl substituents of D-alanine.</text>
        <dbReference type="EC" id="3.4.16.4"/>
    </reaction>
</comment>
<keyword evidence="6" id="KW-0808">Transferase</keyword>
<dbReference type="NCBIfam" id="TIGR02074">
    <property type="entry name" value="PBP_1a_fam"/>
    <property type="match status" value="1"/>
</dbReference>
<accession>A0A0Q3TJL0</accession>
<feature type="domain" description="Fibronectin type-III" evidence="16">
    <location>
        <begin position="702"/>
        <end position="788"/>
    </location>
</feature>
<evidence type="ECO:0000256" key="6">
    <source>
        <dbReference type="ARBA" id="ARBA00022679"/>
    </source>
</evidence>
<dbReference type="InterPro" id="IPR001460">
    <property type="entry name" value="PCN-bd_Tpept"/>
</dbReference>
<evidence type="ECO:0000256" key="2">
    <source>
        <dbReference type="ARBA" id="ARBA00007739"/>
    </source>
</evidence>
<evidence type="ECO:0000313" key="17">
    <source>
        <dbReference type="EMBL" id="KQL53737.1"/>
    </source>
</evidence>
<evidence type="ECO:0000256" key="7">
    <source>
        <dbReference type="ARBA" id="ARBA00022801"/>
    </source>
</evidence>
<feature type="compositionally biased region" description="Low complexity" evidence="14">
    <location>
        <begin position="790"/>
        <end position="846"/>
    </location>
</feature>
<dbReference type="InterPro" id="IPR036116">
    <property type="entry name" value="FN3_sf"/>
</dbReference>
<keyword evidence="18" id="KW-1185">Reference proteome</keyword>
<evidence type="ECO:0000256" key="4">
    <source>
        <dbReference type="ARBA" id="ARBA00022670"/>
    </source>
</evidence>
<evidence type="ECO:0000256" key="15">
    <source>
        <dbReference type="SAM" id="Phobius"/>
    </source>
</evidence>
<evidence type="ECO:0000259" key="16">
    <source>
        <dbReference type="PROSITE" id="PS50853"/>
    </source>
</evidence>
<gene>
    <name evidence="17" type="ORF">AN964_09630</name>
</gene>
<name>A0A0Q3TJL0_9BACI</name>
<dbReference type="RefSeq" id="WP_055739471.1">
    <property type="nucleotide sequence ID" value="NZ_JAAIWL010000013.1"/>
</dbReference>
<comment type="similarity">
    <text evidence="2">In the N-terminal section; belongs to the glycosyltransferase 51 family.</text>
</comment>